<reference evidence="2" key="1">
    <citation type="journal article" date="2023" name="G3 (Bethesda)">
        <title>Genome assembly and association tests identify interacting loci associated with vigor, precocity, and sex in interspecific pistachio rootstocks.</title>
        <authorList>
            <person name="Palmer W."/>
            <person name="Jacygrad E."/>
            <person name="Sagayaradj S."/>
            <person name="Cavanaugh K."/>
            <person name="Han R."/>
            <person name="Bertier L."/>
            <person name="Beede B."/>
            <person name="Kafkas S."/>
            <person name="Golino D."/>
            <person name="Preece J."/>
            <person name="Michelmore R."/>
        </authorList>
    </citation>
    <scope>NUCLEOTIDE SEQUENCE [LARGE SCALE GENOMIC DNA]</scope>
</reference>
<comment type="caution">
    <text evidence="1">The sequence shown here is derived from an EMBL/GenBank/DDBJ whole genome shotgun (WGS) entry which is preliminary data.</text>
</comment>
<dbReference type="EMBL" id="CM047744">
    <property type="protein sequence ID" value="KAJ0028440.1"/>
    <property type="molecule type" value="Genomic_DNA"/>
</dbReference>
<name>A0ACC0Y2V5_9ROSI</name>
<gene>
    <name evidence="1" type="ORF">Pint_35685</name>
</gene>
<keyword evidence="2" id="KW-1185">Reference proteome</keyword>
<evidence type="ECO:0000313" key="2">
    <source>
        <dbReference type="Proteomes" id="UP001163603"/>
    </source>
</evidence>
<proteinExistence type="predicted"/>
<organism evidence="1 2">
    <name type="scientific">Pistacia integerrima</name>
    <dbReference type="NCBI Taxonomy" id="434235"/>
    <lineage>
        <taxon>Eukaryota</taxon>
        <taxon>Viridiplantae</taxon>
        <taxon>Streptophyta</taxon>
        <taxon>Embryophyta</taxon>
        <taxon>Tracheophyta</taxon>
        <taxon>Spermatophyta</taxon>
        <taxon>Magnoliopsida</taxon>
        <taxon>eudicotyledons</taxon>
        <taxon>Gunneridae</taxon>
        <taxon>Pentapetalae</taxon>
        <taxon>rosids</taxon>
        <taxon>malvids</taxon>
        <taxon>Sapindales</taxon>
        <taxon>Anacardiaceae</taxon>
        <taxon>Pistacia</taxon>
    </lineage>
</organism>
<dbReference type="Proteomes" id="UP001163603">
    <property type="component" value="Chromosome 9"/>
</dbReference>
<accession>A0ACC0Y2V5</accession>
<sequence length="139" mass="16030">MSIKINNNREGSNRRRMMMMRLLLKKLQKRLPFLAPREPDLSGNIEFAPDDVKEGHFVVFAVKGEETQRFVVELGYLSNPAFLRLLQQAEEEYGFEQKGAITVPCLPQELQEILENRCQINLPGRGNWATCNFGIIQSY</sequence>
<evidence type="ECO:0000313" key="1">
    <source>
        <dbReference type="EMBL" id="KAJ0028440.1"/>
    </source>
</evidence>
<protein>
    <submittedName>
        <fullName evidence="1">Uncharacterized protein</fullName>
    </submittedName>
</protein>